<protein>
    <recommendedName>
        <fullName evidence="1">SGNH hydrolase-type esterase domain-containing protein</fullName>
    </recommendedName>
</protein>
<dbReference type="AlphaFoldDB" id="A0A9W6SP66"/>
<evidence type="ECO:0000313" key="3">
    <source>
        <dbReference type="Proteomes" id="UP001165079"/>
    </source>
</evidence>
<dbReference type="Gene3D" id="3.40.50.1110">
    <property type="entry name" value="SGNH hydrolase"/>
    <property type="match status" value="1"/>
</dbReference>
<dbReference type="SUPFAM" id="SSF52266">
    <property type="entry name" value="SGNH hydrolase"/>
    <property type="match status" value="1"/>
</dbReference>
<sequence>MHVLCLGDSITRAQVSADYLAILRELVPTARLTRAGVNGDLAWNALQRLDPLLALQPDAVTVLIGTNDVRASLGGPTAERLIAAKNPPAPPTRERFAEHLSTIVERVTRETTARLALLSPTVLGQDPDAPQARASADYATVVRDVAAEHGVTYLPLHERQLAHLRAAAPRRPAFVDTPAYRNRALARHLLLRQSWDAVSRSRGLELTTDFVHQNERGARMIAEEIAGFLT</sequence>
<feature type="domain" description="SGNH hydrolase-type esterase" evidence="1">
    <location>
        <begin position="5"/>
        <end position="171"/>
    </location>
</feature>
<gene>
    <name evidence="2" type="ORF">Afil01_43490</name>
</gene>
<dbReference type="GO" id="GO:0004622">
    <property type="term" value="F:phosphatidylcholine lysophospholipase activity"/>
    <property type="evidence" value="ECO:0007669"/>
    <property type="project" value="TreeGrafter"/>
</dbReference>
<organism evidence="2 3">
    <name type="scientific">Actinorhabdospora filicis</name>
    <dbReference type="NCBI Taxonomy" id="1785913"/>
    <lineage>
        <taxon>Bacteria</taxon>
        <taxon>Bacillati</taxon>
        <taxon>Actinomycetota</taxon>
        <taxon>Actinomycetes</taxon>
        <taxon>Micromonosporales</taxon>
        <taxon>Micromonosporaceae</taxon>
        <taxon>Actinorhabdospora</taxon>
    </lineage>
</organism>
<dbReference type="PANTHER" id="PTHR30383:SF5">
    <property type="entry name" value="SGNH HYDROLASE-TYPE ESTERASE DOMAIN-CONTAINING PROTEIN"/>
    <property type="match status" value="1"/>
</dbReference>
<keyword evidence="3" id="KW-1185">Reference proteome</keyword>
<name>A0A9W6SP66_9ACTN</name>
<dbReference type="InterPro" id="IPR051532">
    <property type="entry name" value="Ester_Hydrolysis_Enzymes"/>
</dbReference>
<dbReference type="Proteomes" id="UP001165079">
    <property type="component" value="Unassembled WGS sequence"/>
</dbReference>
<evidence type="ECO:0000259" key="1">
    <source>
        <dbReference type="Pfam" id="PF13472"/>
    </source>
</evidence>
<dbReference type="PANTHER" id="PTHR30383">
    <property type="entry name" value="THIOESTERASE 1/PROTEASE 1/LYSOPHOSPHOLIPASE L1"/>
    <property type="match status" value="1"/>
</dbReference>
<comment type="caution">
    <text evidence="2">The sequence shown here is derived from an EMBL/GenBank/DDBJ whole genome shotgun (WGS) entry which is preliminary data.</text>
</comment>
<dbReference type="EMBL" id="BSTX01000003">
    <property type="protein sequence ID" value="GLZ79542.1"/>
    <property type="molecule type" value="Genomic_DNA"/>
</dbReference>
<reference evidence="2" key="1">
    <citation type="submission" date="2023-03" db="EMBL/GenBank/DDBJ databases">
        <title>Actinorhabdospora filicis NBRC 111898.</title>
        <authorList>
            <person name="Ichikawa N."/>
            <person name="Sato H."/>
            <person name="Tonouchi N."/>
        </authorList>
    </citation>
    <scope>NUCLEOTIDE SEQUENCE</scope>
    <source>
        <strain evidence="2">NBRC 111898</strain>
    </source>
</reference>
<evidence type="ECO:0000313" key="2">
    <source>
        <dbReference type="EMBL" id="GLZ79542.1"/>
    </source>
</evidence>
<dbReference type="RefSeq" id="WP_285664694.1">
    <property type="nucleotide sequence ID" value="NZ_BSTX01000003.1"/>
</dbReference>
<accession>A0A9W6SP66</accession>
<dbReference type="Pfam" id="PF13472">
    <property type="entry name" value="Lipase_GDSL_2"/>
    <property type="match status" value="1"/>
</dbReference>
<proteinExistence type="predicted"/>
<dbReference type="InterPro" id="IPR036514">
    <property type="entry name" value="SGNH_hydro_sf"/>
</dbReference>
<dbReference type="InterPro" id="IPR013830">
    <property type="entry name" value="SGNH_hydro"/>
</dbReference>